<proteinExistence type="predicted"/>
<evidence type="ECO:0000256" key="1">
    <source>
        <dbReference type="SAM" id="SignalP"/>
    </source>
</evidence>
<keyword evidence="1" id="KW-0732">Signal</keyword>
<protein>
    <submittedName>
        <fullName evidence="2">Uncharacterized protein</fullName>
    </submittedName>
</protein>
<dbReference type="EMBL" id="JBHUFZ010000025">
    <property type="protein sequence ID" value="MFD1890726.1"/>
    <property type="molecule type" value="Genomic_DNA"/>
</dbReference>
<feature type="signal peptide" evidence="1">
    <location>
        <begin position="1"/>
        <end position="26"/>
    </location>
</feature>
<comment type="caution">
    <text evidence="2">The sequence shown here is derived from an EMBL/GenBank/DDBJ whole genome shotgun (WGS) entry which is preliminary data.</text>
</comment>
<organism evidence="2 3">
    <name type="scientific">Luteococcus peritonei</name>
    <dbReference type="NCBI Taxonomy" id="88874"/>
    <lineage>
        <taxon>Bacteria</taxon>
        <taxon>Bacillati</taxon>
        <taxon>Actinomycetota</taxon>
        <taxon>Actinomycetes</taxon>
        <taxon>Propionibacteriales</taxon>
        <taxon>Propionibacteriaceae</taxon>
        <taxon>Luteococcus</taxon>
    </lineage>
</organism>
<feature type="chain" id="PRO_5045968998" evidence="1">
    <location>
        <begin position="27"/>
        <end position="146"/>
    </location>
</feature>
<dbReference type="RefSeq" id="WP_343872037.1">
    <property type="nucleotide sequence ID" value="NZ_BAAAIX010000004.1"/>
</dbReference>
<dbReference type="PROSITE" id="PS51257">
    <property type="entry name" value="PROKAR_LIPOPROTEIN"/>
    <property type="match status" value="1"/>
</dbReference>
<evidence type="ECO:0000313" key="2">
    <source>
        <dbReference type="EMBL" id="MFD1890726.1"/>
    </source>
</evidence>
<evidence type="ECO:0000313" key="3">
    <source>
        <dbReference type="Proteomes" id="UP001597326"/>
    </source>
</evidence>
<accession>A0ABW4RWL4</accession>
<name>A0ABW4RWL4_9ACTN</name>
<reference evidence="3" key="1">
    <citation type="journal article" date="2019" name="Int. J. Syst. Evol. Microbiol.">
        <title>The Global Catalogue of Microorganisms (GCM) 10K type strain sequencing project: providing services to taxonomists for standard genome sequencing and annotation.</title>
        <authorList>
            <consortium name="The Broad Institute Genomics Platform"/>
            <consortium name="The Broad Institute Genome Sequencing Center for Infectious Disease"/>
            <person name="Wu L."/>
            <person name="Ma J."/>
        </authorList>
    </citation>
    <scope>NUCLEOTIDE SEQUENCE [LARGE SCALE GENOMIC DNA]</scope>
    <source>
        <strain evidence="3">CAIM 431</strain>
    </source>
</reference>
<sequence length="146" mass="15367">MSPRPEPRALCLAMLLATLVAGCSSAPEASTNTTAPTPATTFSLPAGATTLREMMLVNGPSSLVLPGDVSTTSRIDQPNVVTLTFPVGQGEQLAEWLTSTLPANGWSVDAARETSMLFHDDDVDGEPWQGAFTCSRTSCALTLRNQ</sequence>
<dbReference type="Proteomes" id="UP001597326">
    <property type="component" value="Unassembled WGS sequence"/>
</dbReference>
<keyword evidence="3" id="KW-1185">Reference proteome</keyword>
<gene>
    <name evidence="2" type="ORF">ACFSCS_11120</name>
</gene>